<proteinExistence type="inferred from homology"/>
<feature type="domain" description="GST N-terminal" evidence="6">
    <location>
        <begin position="61"/>
        <end position="140"/>
    </location>
</feature>
<sequence>IKEPIISLLSLTLPTESLYIRISRPCFLSPNRKLKISSFYSVFFHFFSQHFSALAMASNNGDVKLIGAWASPYVMRPRIALNVKSVEYEFLQEQFGSKSELLLKSNPVHKKIPVLLHNGKPICESSIIVEYIDEVWSSGPSILPSDPYDRAVARFWAAYLDEKWFPNVRAAPMAATEEAKNAAVEQLKEGLALLEGAYGEISKGKDFFGGEKIGFLDIAFGSMLGWLRAVQVILGGVKLLDEEKTPGLCKWAVKFSADPAVKDVLPETEKLLEFAKILMAKITMADNNNNNGDVKLIGAWPSPFVMRPRIALNIKSVEYEFLQEQFGSKSELLLKSNPVHKKIPVLLHNDKPICESNIIVEYIDEVWSAGPSILPSDAHDRAVARFWAAYVDEKWFPNVRGAAAASSEEAKNAAVDQLKEGMALLEGAYVEISKGKDFFGGEKIGFIDIAFGSMLAWLRALQVMLGGVKLLDEEKTPGLCKWAAKFSADPAVKDVLPETEKIIEFAKLLVAKIKAAAASS</sequence>
<dbReference type="InterPro" id="IPR036282">
    <property type="entry name" value="Glutathione-S-Trfase_C_sf"/>
</dbReference>
<gene>
    <name evidence="8" type="ORF">LITE_LOCUS51354</name>
</gene>
<dbReference type="PANTHER" id="PTHR11260:SF615">
    <property type="entry name" value="GLUTATHIONE S-TRANSFERASE U17"/>
    <property type="match status" value="1"/>
</dbReference>
<protein>
    <recommendedName>
        <fullName evidence="1">glutathione transferase</fullName>
        <ecNumber evidence="1">2.5.1.18</ecNumber>
    </recommendedName>
</protein>
<dbReference type="Pfam" id="PF02798">
    <property type="entry name" value="GST_N"/>
    <property type="match status" value="2"/>
</dbReference>
<dbReference type="InterPro" id="IPR004046">
    <property type="entry name" value="GST_C"/>
</dbReference>
<keyword evidence="3" id="KW-0808">Transferase</keyword>
<feature type="domain" description="GST C-terminal" evidence="7">
    <location>
        <begin position="377"/>
        <end position="505"/>
    </location>
</feature>
<dbReference type="SUPFAM" id="SSF47616">
    <property type="entry name" value="GST C-terminal domain-like"/>
    <property type="match status" value="2"/>
</dbReference>
<comment type="catalytic activity">
    <reaction evidence="5">
        <text>RX + glutathione = an S-substituted glutathione + a halide anion + H(+)</text>
        <dbReference type="Rhea" id="RHEA:16437"/>
        <dbReference type="ChEBI" id="CHEBI:15378"/>
        <dbReference type="ChEBI" id="CHEBI:16042"/>
        <dbReference type="ChEBI" id="CHEBI:17792"/>
        <dbReference type="ChEBI" id="CHEBI:57925"/>
        <dbReference type="ChEBI" id="CHEBI:90779"/>
        <dbReference type="EC" id="2.5.1.18"/>
    </reaction>
</comment>
<dbReference type="SUPFAM" id="SSF52833">
    <property type="entry name" value="Thioredoxin-like"/>
    <property type="match status" value="2"/>
</dbReference>
<feature type="domain" description="GST C-terminal" evidence="7">
    <location>
        <begin position="146"/>
        <end position="274"/>
    </location>
</feature>
<dbReference type="Pfam" id="PF00043">
    <property type="entry name" value="GST_C"/>
    <property type="match status" value="2"/>
</dbReference>
<dbReference type="InterPro" id="IPR010987">
    <property type="entry name" value="Glutathione-S-Trfase_C-like"/>
</dbReference>
<dbReference type="GO" id="GO:0006749">
    <property type="term" value="P:glutathione metabolic process"/>
    <property type="evidence" value="ECO:0007669"/>
    <property type="project" value="InterPro"/>
</dbReference>
<dbReference type="FunFam" id="1.20.1050.10:FF:000016">
    <property type="entry name" value="Glutathione S-transferase U9"/>
    <property type="match status" value="2"/>
</dbReference>
<reference evidence="8" key="1">
    <citation type="submission" date="2022-08" db="EMBL/GenBank/DDBJ databases">
        <authorList>
            <person name="Gutierrez-Valencia J."/>
        </authorList>
    </citation>
    <scope>NUCLEOTIDE SEQUENCE</scope>
</reference>
<dbReference type="InterPro" id="IPR045074">
    <property type="entry name" value="GST_C_Tau"/>
</dbReference>
<name>A0AAV0S3E6_9ROSI</name>
<dbReference type="Gene3D" id="1.20.1050.10">
    <property type="match status" value="2"/>
</dbReference>
<dbReference type="SFLD" id="SFLDG00358">
    <property type="entry name" value="Main_(cytGST)"/>
    <property type="match status" value="2"/>
</dbReference>
<dbReference type="CDD" id="cd03058">
    <property type="entry name" value="GST_N_Tau"/>
    <property type="match status" value="2"/>
</dbReference>
<dbReference type="InterPro" id="IPR004045">
    <property type="entry name" value="Glutathione_S-Trfase_N"/>
</dbReference>
<evidence type="ECO:0000259" key="6">
    <source>
        <dbReference type="PROSITE" id="PS50404"/>
    </source>
</evidence>
<feature type="domain" description="GST N-terminal" evidence="6">
    <location>
        <begin position="292"/>
        <end position="371"/>
    </location>
</feature>
<keyword evidence="9" id="KW-1185">Reference proteome</keyword>
<comment type="similarity">
    <text evidence="4">Belongs to the GST superfamily. Tau family.</text>
</comment>
<dbReference type="PROSITE" id="PS50404">
    <property type="entry name" value="GST_NTER"/>
    <property type="match status" value="2"/>
</dbReference>
<dbReference type="SFLD" id="SFLDG01152">
    <property type="entry name" value="Main.3:_Omega-_and_Tau-like"/>
    <property type="match status" value="2"/>
</dbReference>
<organism evidence="8 9">
    <name type="scientific">Linum tenue</name>
    <dbReference type="NCBI Taxonomy" id="586396"/>
    <lineage>
        <taxon>Eukaryota</taxon>
        <taxon>Viridiplantae</taxon>
        <taxon>Streptophyta</taxon>
        <taxon>Embryophyta</taxon>
        <taxon>Tracheophyta</taxon>
        <taxon>Spermatophyta</taxon>
        <taxon>Magnoliopsida</taxon>
        <taxon>eudicotyledons</taxon>
        <taxon>Gunneridae</taxon>
        <taxon>Pentapetalae</taxon>
        <taxon>rosids</taxon>
        <taxon>fabids</taxon>
        <taxon>Malpighiales</taxon>
        <taxon>Linaceae</taxon>
        <taxon>Linum</taxon>
    </lineage>
</organism>
<evidence type="ECO:0000256" key="3">
    <source>
        <dbReference type="ARBA" id="ARBA00022679"/>
    </source>
</evidence>
<evidence type="ECO:0000256" key="4">
    <source>
        <dbReference type="ARBA" id="ARBA00025743"/>
    </source>
</evidence>
<dbReference type="PROSITE" id="PS50405">
    <property type="entry name" value="GST_CTER"/>
    <property type="match status" value="2"/>
</dbReference>
<dbReference type="EC" id="2.5.1.18" evidence="1"/>
<dbReference type="GO" id="GO:0004364">
    <property type="term" value="F:glutathione transferase activity"/>
    <property type="evidence" value="ECO:0007669"/>
    <property type="project" value="UniProtKB-EC"/>
</dbReference>
<evidence type="ECO:0000313" key="9">
    <source>
        <dbReference type="Proteomes" id="UP001154282"/>
    </source>
</evidence>
<dbReference type="CDD" id="cd03185">
    <property type="entry name" value="GST_C_Tau"/>
    <property type="match status" value="2"/>
</dbReference>
<dbReference type="InterPro" id="IPR040079">
    <property type="entry name" value="Glutathione_S-Trfase"/>
</dbReference>
<dbReference type="Proteomes" id="UP001154282">
    <property type="component" value="Unassembled WGS sequence"/>
</dbReference>
<evidence type="ECO:0000256" key="1">
    <source>
        <dbReference type="ARBA" id="ARBA00012452"/>
    </source>
</evidence>
<dbReference type="Gene3D" id="3.40.30.10">
    <property type="entry name" value="Glutaredoxin"/>
    <property type="match status" value="2"/>
</dbReference>
<dbReference type="AlphaFoldDB" id="A0AAV0S3E6"/>
<dbReference type="GO" id="GO:0005737">
    <property type="term" value="C:cytoplasm"/>
    <property type="evidence" value="ECO:0007669"/>
    <property type="project" value="TreeGrafter"/>
</dbReference>
<dbReference type="SFLD" id="SFLDS00019">
    <property type="entry name" value="Glutathione_Transferase_(cytos"/>
    <property type="match status" value="2"/>
</dbReference>
<evidence type="ECO:0000256" key="2">
    <source>
        <dbReference type="ARBA" id="ARBA00022575"/>
    </source>
</evidence>
<dbReference type="GO" id="GO:0009407">
    <property type="term" value="P:toxin catabolic process"/>
    <property type="evidence" value="ECO:0007669"/>
    <property type="project" value="UniProtKB-ARBA"/>
</dbReference>
<evidence type="ECO:0000256" key="5">
    <source>
        <dbReference type="ARBA" id="ARBA00047960"/>
    </source>
</evidence>
<accession>A0AAV0S3E6</accession>
<dbReference type="InterPro" id="IPR045073">
    <property type="entry name" value="Omega/Tau-like"/>
</dbReference>
<dbReference type="FunFam" id="3.40.30.10:FF:000044">
    <property type="entry name" value="Glutathione S-transferase GSTU6"/>
    <property type="match status" value="2"/>
</dbReference>
<dbReference type="EMBL" id="CAMGYJ010000011">
    <property type="protein sequence ID" value="CAI0627668.1"/>
    <property type="molecule type" value="Genomic_DNA"/>
</dbReference>
<keyword evidence="2" id="KW-0216">Detoxification</keyword>
<dbReference type="PANTHER" id="PTHR11260">
    <property type="entry name" value="GLUTATHIONE S-TRANSFERASE, GST, SUPERFAMILY, GST DOMAIN CONTAINING"/>
    <property type="match status" value="1"/>
</dbReference>
<evidence type="ECO:0000259" key="7">
    <source>
        <dbReference type="PROSITE" id="PS50405"/>
    </source>
</evidence>
<comment type="caution">
    <text evidence="8">The sequence shown here is derived from an EMBL/GenBank/DDBJ whole genome shotgun (WGS) entry which is preliminary data.</text>
</comment>
<evidence type="ECO:0000313" key="8">
    <source>
        <dbReference type="EMBL" id="CAI0627668.1"/>
    </source>
</evidence>
<feature type="non-terminal residue" evidence="8">
    <location>
        <position position="1"/>
    </location>
</feature>
<dbReference type="InterPro" id="IPR036249">
    <property type="entry name" value="Thioredoxin-like_sf"/>
</dbReference>